<feature type="domain" description="Fungal lipase-type" evidence="2">
    <location>
        <begin position="172"/>
        <end position="302"/>
    </location>
</feature>
<dbReference type="GO" id="GO:0006629">
    <property type="term" value="P:lipid metabolic process"/>
    <property type="evidence" value="ECO:0007669"/>
    <property type="project" value="InterPro"/>
</dbReference>
<evidence type="ECO:0000313" key="3">
    <source>
        <dbReference type="EMBL" id="KAG2227714.1"/>
    </source>
</evidence>
<sequence length="353" mass="38362">MRLTGLLALALPIVAALPTSTVLVKRQHNNNEIEISDKVAIGIEEHGPLPGGTEMLEGGTALDIEKYPSSVEAALNGTRAQILSLAVRDPTEAEMDDLKFHTALASNVYCSAVMNGRWICPHCSKTNHLEIVETFDTIVYDTNVLVARDDKKKIIYVVFRGKTKKNTFSAVVVIVSCSASLQNWLADMNIILTNYPGVTSARVHAGFYNSYKDVQSRLMSTIKSQVSKYANYAVHVTGHSLGGATALFNALDLHENGITNIRLITQGQPRTGNKAFANYVAGTGIPYMRAVNQRDVVPHVPDIGYSHAGDEFWEKTGLLGGVQVCATSDGLETDDCANSIAPFTSFTDHTRYV</sequence>
<dbReference type="AlphaFoldDB" id="A0A8H7SCC3"/>
<dbReference type="EMBL" id="JAEPRB010000005">
    <property type="protein sequence ID" value="KAG2227714.1"/>
    <property type="molecule type" value="Genomic_DNA"/>
</dbReference>
<dbReference type="PANTHER" id="PTHR45856:SF24">
    <property type="entry name" value="FUNGAL LIPASE-LIKE DOMAIN-CONTAINING PROTEIN"/>
    <property type="match status" value="1"/>
</dbReference>
<keyword evidence="1" id="KW-0732">Signal</keyword>
<keyword evidence="4" id="KW-1185">Reference proteome</keyword>
<dbReference type="SUPFAM" id="SSF53474">
    <property type="entry name" value="alpha/beta-Hydrolases"/>
    <property type="match status" value="1"/>
</dbReference>
<reference evidence="3 4" key="1">
    <citation type="submission" date="2020-12" db="EMBL/GenBank/DDBJ databases">
        <title>Metabolic potential, ecology and presence of endohyphal bacteria is reflected in genomic diversity of Mucoromycotina.</title>
        <authorList>
            <person name="Muszewska A."/>
            <person name="Okrasinska A."/>
            <person name="Steczkiewicz K."/>
            <person name="Drgas O."/>
            <person name="Orlowska M."/>
            <person name="Perlinska-Lenart U."/>
            <person name="Aleksandrzak-Piekarczyk T."/>
            <person name="Szatraj K."/>
            <person name="Zielenkiewicz U."/>
            <person name="Pilsyk S."/>
            <person name="Malc E."/>
            <person name="Mieczkowski P."/>
            <person name="Kruszewska J.S."/>
            <person name="Biernat P."/>
            <person name="Pawlowska J."/>
        </authorList>
    </citation>
    <scope>NUCLEOTIDE SEQUENCE [LARGE SCALE GENOMIC DNA]</scope>
    <source>
        <strain evidence="3 4">CBS 142.35</strain>
    </source>
</reference>
<organism evidence="3 4">
    <name type="scientific">Circinella minor</name>
    <dbReference type="NCBI Taxonomy" id="1195481"/>
    <lineage>
        <taxon>Eukaryota</taxon>
        <taxon>Fungi</taxon>
        <taxon>Fungi incertae sedis</taxon>
        <taxon>Mucoromycota</taxon>
        <taxon>Mucoromycotina</taxon>
        <taxon>Mucoromycetes</taxon>
        <taxon>Mucorales</taxon>
        <taxon>Lichtheimiaceae</taxon>
        <taxon>Circinella</taxon>
    </lineage>
</organism>
<proteinExistence type="predicted"/>
<comment type="caution">
    <text evidence="3">The sequence shown here is derived from an EMBL/GenBank/DDBJ whole genome shotgun (WGS) entry which is preliminary data.</text>
</comment>
<dbReference type="InterPro" id="IPR051218">
    <property type="entry name" value="Sec_MonoDiacylglyc_Lipase"/>
</dbReference>
<gene>
    <name evidence="3" type="ORF">INT45_004756</name>
</gene>
<dbReference type="PANTHER" id="PTHR45856">
    <property type="entry name" value="ALPHA/BETA-HYDROLASES SUPERFAMILY PROTEIN"/>
    <property type="match status" value="1"/>
</dbReference>
<name>A0A8H7SCC3_9FUNG</name>
<evidence type="ECO:0000313" key="4">
    <source>
        <dbReference type="Proteomes" id="UP000646827"/>
    </source>
</evidence>
<dbReference type="InterPro" id="IPR029058">
    <property type="entry name" value="AB_hydrolase_fold"/>
</dbReference>
<dbReference type="Gene3D" id="3.40.50.1820">
    <property type="entry name" value="alpha/beta hydrolase"/>
    <property type="match status" value="1"/>
</dbReference>
<dbReference type="OrthoDB" id="438440at2759"/>
<dbReference type="Pfam" id="PF01764">
    <property type="entry name" value="Lipase_3"/>
    <property type="match status" value="1"/>
</dbReference>
<protein>
    <recommendedName>
        <fullName evidence="2">Fungal lipase-type domain-containing protein</fullName>
    </recommendedName>
</protein>
<accession>A0A8H7SCC3</accession>
<dbReference type="CDD" id="cd00519">
    <property type="entry name" value="Lipase_3"/>
    <property type="match status" value="1"/>
</dbReference>
<dbReference type="InterPro" id="IPR002921">
    <property type="entry name" value="Fungal_lipase-type"/>
</dbReference>
<feature type="chain" id="PRO_5034706476" description="Fungal lipase-type domain-containing protein" evidence="1">
    <location>
        <begin position="17"/>
        <end position="353"/>
    </location>
</feature>
<evidence type="ECO:0000259" key="2">
    <source>
        <dbReference type="Pfam" id="PF01764"/>
    </source>
</evidence>
<feature type="signal peptide" evidence="1">
    <location>
        <begin position="1"/>
        <end position="16"/>
    </location>
</feature>
<evidence type="ECO:0000256" key="1">
    <source>
        <dbReference type="SAM" id="SignalP"/>
    </source>
</evidence>
<dbReference type="Proteomes" id="UP000646827">
    <property type="component" value="Unassembled WGS sequence"/>
</dbReference>